<organism evidence="3 4">
    <name type="scientific">Paraburkholderia ferrariae</name>
    <dbReference type="NCBI Taxonomy" id="386056"/>
    <lineage>
        <taxon>Bacteria</taxon>
        <taxon>Pseudomonadati</taxon>
        <taxon>Pseudomonadota</taxon>
        <taxon>Betaproteobacteria</taxon>
        <taxon>Burkholderiales</taxon>
        <taxon>Burkholderiaceae</taxon>
        <taxon>Paraburkholderia</taxon>
    </lineage>
</organism>
<dbReference type="Pfam" id="PF17287">
    <property type="entry name" value="POTRA_3"/>
    <property type="match status" value="1"/>
</dbReference>
<dbReference type="PIRSF" id="PIRSF029745">
    <property type="entry name" value="FhaC"/>
    <property type="match status" value="1"/>
</dbReference>
<accession>A0ABU9RM73</accession>
<name>A0ABU9RM73_9BURK</name>
<dbReference type="Pfam" id="PF03865">
    <property type="entry name" value="ShlB"/>
    <property type="match status" value="1"/>
</dbReference>
<dbReference type="PANTHER" id="PTHR34597">
    <property type="entry name" value="SLR1661 PROTEIN"/>
    <property type="match status" value="1"/>
</dbReference>
<evidence type="ECO:0000259" key="1">
    <source>
        <dbReference type="Pfam" id="PF03865"/>
    </source>
</evidence>
<feature type="domain" description="ShlB POTRA" evidence="2">
    <location>
        <begin position="191"/>
        <end position="241"/>
    </location>
</feature>
<dbReference type="Proteomes" id="UP001489897">
    <property type="component" value="Unassembled WGS sequence"/>
</dbReference>
<dbReference type="InterPro" id="IPR035251">
    <property type="entry name" value="ShlB_POTRA"/>
</dbReference>
<dbReference type="InterPro" id="IPR005565">
    <property type="entry name" value="Hemolysn_activator_HlyB_C"/>
</dbReference>
<dbReference type="InterPro" id="IPR051544">
    <property type="entry name" value="TPS_OM_transporter"/>
</dbReference>
<dbReference type="EMBL" id="JAYMRV010000002">
    <property type="protein sequence ID" value="MEM5421174.1"/>
    <property type="molecule type" value="Genomic_DNA"/>
</dbReference>
<reference evidence="3 4" key="1">
    <citation type="submission" date="2024-01" db="EMBL/GenBank/DDBJ databases">
        <title>The diversity of rhizobia nodulating Mimosa spp. in eleven states of Brazil covering several biomes is determined by host plant, location, and edaphic factors.</title>
        <authorList>
            <person name="Rouws L."/>
            <person name="Barauna A."/>
            <person name="Beukes C."/>
            <person name="De Faria S.M."/>
            <person name="Gross E."/>
            <person name="Dos Reis Junior F.B."/>
            <person name="Simon M."/>
            <person name="Maluk M."/>
            <person name="Odee D.W."/>
            <person name="Kenicer G."/>
            <person name="Young J.P.W."/>
            <person name="Reis V.M."/>
            <person name="Zilli J."/>
            <person name="James E.K."/>
        </authorList>
    </citation>
    <scope>NUCLEOTIDE SEQUENCE [LARGE SCALE GENOMIC DNA]</scope>
    <source>
        <strain evidence="3 4">JPY167</strain>
    </source>
</reference>
<evidence type="ECO:0000313" key="3">
    <source>
        <dbReference type="EMBL" id="MEM5421174.1"/>
    </source>
</evidence>
<evidence type="ECO:0000259" key="2">
    <source>
        <dbReference type="Pfam" id="PF17287"/>
    </source>
</evidence>
<gene>
    <name evidence="3" type="ORF">VSR73_08870</name>
</gene>
<comment type="caution">
    <text evidence="3">The sequence shown here is derived from an EMBL/GenBank/DDBJ whole genome shotgun (WGS) entry which is preliminary data.</text>
</comment>
<dbReference type="RefSeq" id="WP_342946497.1">
    <property type="nucleotide sequence ID" value="NZ_JAYMRV010000002.1"/>
</dbReference>
<evidence type="ECO:0000313" key="4">
    <source>
        <dbReference type="Proteomes" id="UP001489897"/>
    </source>
</evidence>
<sequence length="592" mass="63705">MRDCFKIDGSIISRVAKFAVHGSTGRSAITRKEALTRSAKSMRNACPICIFALLCVAPLGKIAAAPSPDEARTSREQMQDMQALWQVQQHESRQKSLQQSVPASESPTVGTGHGAACLPWDTVEVRGLDLLSARQKRTLFDALHTDCVTAEKLGALTRLIAAMFLEQGYFRINLDQGHVGRALIWTVRTAKVAAIRNDTSMNTASLFPGLIGKPVNVHDLDQGLEQANRLPGHRVTMDVYPDQNGDVILALSDVTTGAVHGSMGWNSLGSGRTGRAQVDAEISLSNLVGLADSLTINVTSTLHTEPSYYNRSAGALYTVPYGRWTFSALGGASAYRTSTALAIHTVRLDGGSWFAGLRGEYVLSRDGAHINSAYGQLTREVVESRFMGTAVALQGASLSTVAIGLNHTALFDGNALGANFEYKQGLPWLGADKDVPGSGLPVSQFRKLATSLSWSHAYRISSLVVRFDHELAAQYSADNLPPIEQIGITDRGTVRGFRDTYLTGDYGFYLHQTATSPLHVASVALSPYIGLDAGRARQRGGEWQGAISGTIGVTLDRKPWSANIALSQGRAFAQFSGDACETEFMTQVHASF</sequence>
<dbReference type="InterPro" id="IPR027282">
    <property type="entry name" value="TPS"/>
</dbReference>
<feature type="domain" description="Haemolysin activator HlyB C-terminal" evidence="1">
    <location>
        <begin position="249"/>
        <end position="554"/>
    </location>
</feature>
<proteinExistence type="predicted"/>
<dbReference type="PANTHER" id="PTHR34597:SF3">
    <property type="entry name" value="OUTER MEMBRANE TRANSPORTER CDIB"/>
    <property type="match status" value="1"/>
</dbReference>
<dbReference type="Gene3D" id="2.40.160.50">
    <property type="entry name" value="membrane protein fhac: a member of the omp85/tpsb transporter family"/>
    <property type="match status" value="1"/>
</dbReference>
<protein>
    <submittedName>
        <fullName evidence="3">ShlB/FhaC/HecB family hemolysin secretion/activation protein</fullName>
    </submittedName>
</protein>
<keyword evidence="4" id="KW-1185">Reference proteome</keyword>